<keyword evidence="2" id="KW-0812">Transmembrane</keyword>
<comment type="caution">
    <text evidence="3">The sequence shown here is derived from an EMBL/GenBank/DDBJ whole genome shotgun (WGS) entry which is preliminary data.</text>
</comment>
<dbReference type="RefSeq" id="WP_109939167.1">
    <property type="nucleotide sequence ID" value="NZ_CP176366.1"/>
</dbReference>
<keyword evidence="2" id="KW-0472">Membrane</keyword>
<reference evidence="3 4" key="1">
    <citation type="submission" date="2018-05" db="EMBL/GenBank/DDBJ databases">
        <title>Draft genome of Methanospirillum stamsii Pt1.</title>
        <authorList>
            <person name="Dueholm M.S."/>
            <person name="Nielsen P.H."/>
            <person name="Bakmann L.F."/>
            <person name="Otzen D.E."/>
        </authorList>
    </citation>
    <scope>NUCLEOTIDE SEQUENCE [LARGE SCALE GENOMIC DNA]</scope>
    <source>
        <strain evidence="3 4">Pt1</strain>
    </source>
</reference>
<feature type="transmembrane region" description="Helical" evidence="2">
    <location>
        <begin position="83"/>
        <end position="107"/>
    </location>
</feature>
<accession>A0A2V2NJ13</accession>
<protein>
    <recommendedName>
        <fullName evidence="5">Transmembrane protein</fullName>
    </recommendedName>
</protein>
<feature type="transmembrane region" description="Helical" evidence="2">
    <location>
        <begin position="48"/>
        <end position="71"/>
    </location>
</feature>
<dbReference type="Proteomes" id="UP000245934">
    <property type="component" value="Unassembled WGS sequence"/>
</dbReference>
<evidence type="ECO:0000256" key="1">
    <source>
        <dbReference type="SAM" id="MobiDB-lite"/>
    </source>
</evidence>
<name>A0A2V2NJ13_9EURY</name>
<feature type="region of interest" description="Disordered" evidence="1">
    <location>
        <begin position="166"/>
        <end position="194"/>
    </location>
</feature>
<sequence length="194" mass="22031">MEKEKEKRERENIEIWIIIVYTASCAVVFSAVPLYAFHLSENCFIRQLFYIGAAGGLGGVVYSIQGLIYHYEKDNFSLKFKWWYFFRPITSVILGIMAYLFIAGGLMTFTGITPDYTLSSCIPSKSVMFFCAMAFLVGISNNAFVKKLKDLAKAFFLNDTDVEKKFKENQPSVPSSTSTEEEEIEFTSGQSEKN</sequence>
<evidence type="ECO:0000313" key="4">
    <source>
        <dbReference type="Proteomes" id="UP000245934"/>
    </source>
</evidence>
<keyword evidence="4" id="KW-1185">Reference proteome</keyword>
<evidence type="ECO:0008006" key="5">
    <source>
        <dbReference type="Google" id="ProtNLM"/>
    </source>
</evidence>
<gene>
    <name evidence="3" type="ORF">DLD82_00635</name>
</gene>
<evidence type="ECO:0000256" key="2">
    <source>
        <dbReference type="SAM" id="Phobius"/>
    </source>
</evidence>
<evidence type="ECO:0000313" key="3">
    <source>
        <dbReference type="EMBL" id="PWR76348.1"/>
    </source>
</evidence>
<feature type="transmembrane region" description="Helical" evidence="2">
    <location>
        <begin position="127"/>
        <end position="145"/>
    </location>
</feature>
<feature type="transmembrane region" description="Helical" evidence="2">
    <location>
        <begin position="12"/>
        <end position="36"/>
    </location>
</feature>
<keyword evidence="2" id="KW-1133">Transmembrane helix</keyword>
<dbReference type="EMBL" id="QGMZ01000001">
    <property type="protein sequence ID" value="PWR76348.1"/>
    <property type="molecule type" value="Genomic_DNA"/>
</dbReference>
<organism evidence="3 4">
    <name type="scientific">Methanospirillum stamsii</name>
    <dbReference type="NCBI Taxonomy" id="1277351"/>
    <lineage>
        <taxon>Archaea</taxon>
        <taxon>Methanobacteriati</taxon>
        <taxon>Methanobacteriota</taxon>
        <taxon>Stenosarchaea group</taxon>
        <taxon>Methanomicrobia</taxon>
        <taxon>Methanomicrobiales</taxon>
        <taxon>Methanospirillaceae</taxon>
        <taxon>Methanospirillum</taxon>
    </lineage>
</organism>
<dbReference type="AlphaFoldDB" id="A0A2V2NJ13"/>
<dbReference type="GeneID" id="97610308"/>
<proteinExistence type="predicted"/>